<sequence length="113" mass="11871">MLRFRSGGENSGALCWLDGSSIHCLTLRSVSASSDGAAQAAAWRRSFSFSSSSLSSRNRASTFGIQSAGNKSRLSNCSLRGDMRNDADTISCSIVVLVIPKRTGTFKVCAGTG</sequence>
<name>A0A915IT61_ROMCU</name>
<dbReference type="AlphaFoldDB" id="A0A915IT61"/>
<dbReference type="Proteomes" id="UP000887565">
    <property type="component" value="Unplaced"/>
</dbReference>
<proteinExistence type="predicted"/>
<evidence type="ECO:0000313" key="1">
    <source>
        <dbReference type="Proteomes" id="UP000887565"/>
    </source>
</evidence>
<evidence type="ECO:0000313" key="2">
    <source>
        <dbReference type="WBParaSite" id="nRc.2.0.1.t17006-RA"/>
    </source>
</evidence>
<reference evidence="2" key="1">
    <citation type="submission" date="2022-11" db="UniProtKB">
        <authorList>
            <consortium name="WormBaseParasite"/>
        </authorList>
    </citation>
    <scope>IDENTIFICATION</scope>
</reference>
<protein>
    <submittedName>
        <fullName evidence="2">Uncharacterized protein</fullName>
    </submittedName>
</protein>
<keyword evidence="1" id="KW-1185">Reference proteome</keyword>
<dbReference type="WBParaSite" id="nRc.2.0.1.t17006-RA">
    <property type="protein sequence ID" value="nRc.2.0.1.t17006-RA"/>
    <property type="gene ID" value="nRc.2.0.1.g17006"/>
</dbReference>
<accession>A0A915IT61</accession>
<organism evidence="1 2">
    <name type="scientific">Romanomermis culicivorax</name>
    <name type="common">Nematode worm</name>
    <dbReference type="NCBI Taxonomy" id="13658"/>
    <lineage>
        <taxon>Eukaryota</taxon>
        <taxon>Metazoa</taxon>
        <taxon>Ecdysozoa</taxon>
        <taxon>Nematoda</taxon>
        <taxon>Enoplea</taxon>
        <taxon>Dorylaimia</taxon>
        <taxon>Mermithida</taxon>
        <taxon>Mermithoidea</taxon>
        <taxon>Mermithidae</taxon>
        <taxon>Romanomermis</taxon>
    </lineage>
</organism>